<evidence type="ECO:0000259" key="3">
    <source>
        <dbReference type="Pfam" id="PF04504"/>
    </source>
</evidence>
<evidence type="ECO:0000256" key="2">
    <source>
        <dbReference type="SAM" id="MobiDB-lite"/>
    </source>
</evidence>
<dbReference type="EMBL" id="JAVXUO010000587">
    <property type="protein sequence ID" value="KAK2990988.1"/>
    <property type="molecule type" value="Genomic_DNA"/>
</dbReference>
<feature type="compositionally biased region" description="Basic and acidic residues" evidence="2">
    <location>
        <begin position="82"/>
        <end position="91"/>
    </location>
</feature>
<feature type="region of interest" description="Disordered" evidence="2">
    <location>
        <begin position="1"/>
        <end position="164"/>
    </location>
</feature>
<gene>
    <name evidence="4" type="ORF">RJ640_005470</name>
</gene>
<proteinExistence type="inferred from homology"/>
<dbReference type="PANTHER" id="PTHR31662">
    <property type="entry name" value="BNAANNG10740D PROTEIN-RELATED"/>
    <property type="match status" value="1"/>
</dbReference>
<dbReference type="InterPro" id="IPR007592">
    <property type="entry name" value="GEBP"/>
</dbReference>
<evidence type="ECO:0000313" key="5">
    <source>
        <dbReference type="Proteomes" id="UP001187471"/>
    </source>
</evidence>
<dbReference type="PANTHER" id="PTHR31662:SF33">
    <property type="entry name" value="DNA-BINDING STOREKEEPER PROTEIN TRANSCRIPTIONAL REGULATOR-LIKE PROTEIN"/>
    <property type="match status" value="1"/>
</dbReference>
<keyword evidence="5" id="KW-1185">Reference proteome</keyword>
<feature type="compositionally biased region" description="Low complexity" evidence="2">
    <location>
        <begin position="50"/>
        <end position="80"/>
    </location>
</feature>
<comment type="caution">
    <text evidence="4">The sequence shown here is derived from an EMBL/GenBank/DDBJ whole genome shotgun (WGS) entry which is preliminary data.</text>
</comment>
<evidence type="ECO:0000313" key="4">
    <source>
        <dbReference type="EMBL" id="KAK2990988.1"/>
    </source>
</evidence>
<dbReference type="Pfam" id="PF04504">
    <property type="entry name" value="GeBP-like_DBD"/>
    <property type="match status" value="1"/>
</dbReference>
<feature type="compositionally biased region" description="Acidic residues" evidence="2">
    <location>
        <begin position="17"/>
        <end position="30"/>
    </location>
</feature>
<dbReference type="Proteomes" id="UP001187471">
    <property type="component" value="Unassembled WGS sequence"/>
</dbReference>
<dbReference type="AlphaFoldDB" id="A0AA88URX4"/>
<feature type="compositionally biased region" description="Gly residues" evidence="2">
    <location>
        <begin position="262"/>
        <end position="272"/>
    </location>
</feature>
<evidence type="ECO:0000256" key="1">
    <source>
        <dbReference type="ARBA" id="ARBA00010820"/>
    </source>
</evidence>
<dbReference type="GO" id="GO:0005634">
    <property type="term" value="C:nucleus"/>
    <property type="evidence" value="ECO:0007669"/>
    <property type="project" value="TreeGrafter"/>
</dbReference>
<protein>
    <recommendedName>
        <fullName evidence="3">Glabrous enhancer-binding protein-like DBD domain-containing protein</fullName>
    </recommendedName>
</protein>
<feature type="compositionally biased region" description="Polar residues" evidence="2">
    <location>
        <begin position="287"/>
        <end position="298"/>
    </location>
</feature>
<dbReference type="GO" id="GO:0006355">
    <property type="term" value="P:regulation of DNA-templated transcription"/>
    <property type="evidence" value="ECO:0007669"/>
    <property type="project" value="InterPro"/>
</dbReference>
<feature type="region of interest" description="Disordered" evidence="2">
    <location>
        <begin position="256"/>
        <end position="306"/>
    </location>
</feature>
<comment type="similarity">
    <text evidence="1">Belongs to the GeBP family.</text>
</comment>
<accession>A0AA88URX4</accession>
<feature type="domain" description="Glabrous enhancer-binding protein-like DBD" evidence="3">
    <location>
        <begin position="166"/>
        <end position="260"/>
    </location>
</feature>
<organism evidence="4 5">
    <name type="scientific">Escallonia rubra</name>
    <dbReference type="NCBI Taxonomy" id="112253"/>
    <lineage>
        <taxon>Eukaryota</taxon>
        <taxon>Viridiplantae</taxon>
        <taxon>Streptophyta</taxon>
        <taxon>Embryophyta</taxon>
        <taxon>Tracheophyta</taxon>
        <taxon>Spermatophyta</taxon>
        <taxon>Magnoliopsida</taxon>
        <taxon>eudicotyledons</taxon>
        <taxon>Gunneridae</taxon>
        <taxon>Pentapetalae</taxon>
        <taxon>asterids</taxon>
        <taxon>campanulids</taxon>
        <taxon>Escalloniales</taxon>
        <taxon>Escalloniaceae</taxon>
        <taxon>Escallonia</taxon>
    </lineage>
</organism>
<dbReference type="InterPro" id="IPR053932">
    <property type="entry name" value="GeBP-like_DBD"/>
</dbReference>
<reference evidence="4" key="1">
    <citation type="submission" date="2022-12" db="EMBL/GenBank/DDBJ databases">
        <title>Draft genome assemblies for two species of Escallonia (Escalloniales).</title>
        <authorList>
            <person name="Chanderbali A."/>
            <person name="Dervinis C."/>
            <person name="Anghel I."/>
            <person name="Soltis D."/>
            <person name="Soltis P."/>
            <person name="Zapata F."/>
        </authorList>
    </citation>
    <scope>NUCLEOTIDE SEQUENCE</scope>
    <source>
        <strain evidence="4">UCBG92.1500</strain>
        <tissue evidence="4">Leaf</tissue>
    </source>
</reference>
<name>A0AA88URX4_9ASTE</name>
<sequence length="451" mass="48768">MAQNRKPVPQPEHSSSDEEEEEEEEEEGSSEEGSGSDSEDNKASPPPKKPTTTTTKKPDTPQKAPPAASSSAEESGSESDSPPEKPRKPDPNIKPIATKPMVELSKPTKKPRSKPASPTPSKPATAGSKRPAGSEPKGTKRTKKKEEAIGSGSGSASMSEDPKKLFQRLWSEDDEIAVLKGMIEYTANKGGDPIADMNGFYDFIKKSLHFDVSKSQLVEKVRRLKKKYENNASKEKKGKERTFSKAHEQKAYEISKEIWGKEGNGNNNGGGVNVSNSKANGTARKAAQSQSSKVNNGLKSPRKEVDADKEVGKVDIGRCALSVVPCGSGGRGVGDVGSVEEYVRGGLELLGDEKRMELEGKWRKLLLHEAEVFAERAELMGEQAKAVVFVCAIDTSIAEMEAAKNSLDGSLVYQEQEEWYGVDRTLKGLKPKACKVAASFKSVLGVSFQQN</sequence>